<reference evidence="1" key="1">
    <citation type="submission" date="2023-11" db="EMBL/GenBank/DDBJ databases">
        <title>Genome assemblies of two species of porcelain crab, Petrolisthes cinctipes and Petrolisthes manimaculis (Anomura: Porcellanidae).</title>
        <authorList>
            <person name="Angst P."/>
        </authorList>
    </citation>
    <scope>NUCLEOTIDE SEQUENCE</scope>
    <source>
        <strain evidence="1">PB745_02</strain>
        <tissue evidence="1">Gill</tissue>
    </source>
</reference>
<evidence type="ECO:0000313" key="2">
    <source>
        <dbReference type="Proteomes" id="UP001292094"/>
    </source>
</evidence>
<dbReference type="EMBL" id="JAWZYT010002430">
    <property type="protein sequence ID" value="KAK4304418.1"/>
    <property type="molecule type" value="Genomic_DNA"/>
</dbReference>
<organism evidence="1 2">
    <name type="scientific">Petrolisthes manimaculis</name>
    <dbReference type="NCBI Taxonomy" id="1843537"/>
    <lineage>
        <taxon>Eukaryota</taxon>
        <taxon>Metazoa</taxon>
        <taxon>Ecdysozoa</taxon>
        <taxon>Arthropoda</taxon>
        <taxon>Crustacea</taxon>
        <taxon>Multicrustacea</taxon>
        <taxon>Malacostraca</taxon>
        <taxon>Eumalacostraca</taxon>
        <taxon>Eucarida</taxon>
        <taxon>Decapoda</taxon>
        <taxon>Pleocyemata</taxon>
        <taxon>Anomura</taxon>
        <taxon>Galatheoidea</taxon>
        <taxon>Porcellanidae</taxon>
        <taxon>Petrolisthes</taxon>
    </lineage>
</organism>
<dbReference type="InterPro" id="IPR032675">
    <property type="entry name" value="LRR_dom_sf"/>
</dbReference>
<name>A0AAE1PAA2_9EUCA</name>
<evidence type="ECO:0000313" key="1">
    <source>
        <dbReference type="EMBL" id="KAK4304418.1"/>
    </source>
</evidence>
<keyword evidence="2" id="KW-1185">Reference proteome</keyword>
<proteinExistence type="predicted"/>
<dbReference type="SUPFAM" id="SSF52047">
    <property type="entry name" value="RNI-like"/>
    <property type="match status" value="1"/>
</dbReference>
<sequence>MMSSPGEGEVWPVRTPASLERQVLDKLVTMVLEAALPITTANLPLTRTHGYGRSTEPWEESRCRRLDDIIMSTDTTRSVLLPEKKDIMDRLQKVRTWWDSGLSAVGYEVARIARRAVSLELQLIDPHAFFPLTRLILQLLFSSTVGTPDNVAEFPADPKTRLELRMQACPVYAEVLRDLAPFSIEELNTQHIIFGDVEPWEVVLDRCWGLRRVHLRHNTCDRLLSCLPSCSLLHTFILDECCGRTTVPVDTLYQMFFRGRDHQEISELVASFKAVDHQALLSFPNLKLVDLGNNWDSYKGDGGKSMTELRYNLIYFYPKLESLSCEKMQPFQPSAPPTLPPHCRNLTFGITHIDLNLLMWWTKYQLDLADCEAHKREREKVVMKAFRQVRHLSHTHASEVMKNDKTAQQLADFANIWIPKFKCEVLTVKFPFTFPPTRVDLGEYVTLLSGVGKALRVLRLHLSCGMVAVGGLYPLLACCPYLEVLGLVWARGAAGDEGQEKRVVSLPRLAALSVVVQDGAGAGAVESLVEKLLSSCPALATLELVLPHRPCEWLMGLAAQQTLAKIRTLRLSFRPAHLTWQLIGEEVEVGVAFYVPFIELLPRLEVLLLGSLPLSVYRWLARTYRTSQLRILPRPRPLTHILHPYL</sequence>
<gene>
    <name evidence="1" type="ORF">Pmani_023631</name>
</gene>
<comment type="caution">
    <text evidence="1">The sequence shown here is derived from an EMBL/GenBank/DDBJ whole genome shotgun (WGS) entry which is preliminary data.</text>
</comment>
<dbReference type="AlphaFoldDB" id="A0AAE1PAA2"/>
<dbReference type="Proteomes" id="UP001292094">
    <property type="component" value="Unassembled WGS sequence"/>
</dbReference>
<accession>A0AAE1PAA2</accession>
<protein>
    <submittedName>
        <fullName evidence="1">Uncharacterized protein</fullName>
    </submittedName>
</protein>
<dbReference type="Gene3D" id="3.80.10.10">
    <property type="entry name" value="Ribonuclease Inhibitor"/>
    <property type="match status" value="1"/>
</dbReference>